<feature type="transmembrane region" description="Helical" evidence="2">
    <location>
        <begin position="108"/>
        <end position="124"/>
    </location>
</feature>
<evidence type="ECO:0000256" key="2">
    <source>
        <dbReference type="SAM" id="Phobius"/>
    </source>
</evidence>
<dbReference type="AlphaFoldDB" id="A0A9X0B8Y2"/>
<dbReference type="GeneID" id="81371661"/>
<gene>
    <name evidence="5" type="ORF">N7509_008044</name>
</gene>
<organism evidence="5 6">
    <name type="scientific">Penicillium cosmopolitanum</name>
    <dbReference type="NCBI Taxonomy" id="1131564"/>
    <lineage>
        <taxon>Eukaryota</taxon>
        <taxon>Fungi</taxon>
        <taxon>Dikarya</taxon>
        <taxon>Ascomycota</taxon>
        <taxon>Pezizomycotina</taxon>
        <taxon>Eurotiomycetes</taxon>
        <taxon>Eurotiomycetidae</taxon>
        <taxon>Eurotiales</taxon>
        <taxon>Aspergillaceae</taxon>
        <taxon>Penicillium</taxon>
    </lineage>
</organism>
<dbReference type="Gene3D" id="3.30.300.30">
    <property type="match status" value="1"/>
</dbReference>
<evidence type="ECO:0008006" key="7">
    <source>
        <dbReference type="Google" id="ProtNLM"/>
    </source>
</evidence>
<accession>A0A9X0B8Y2</accession>
<feature type="transmembrane region" description="Helical" evidence="2">
    <location>
        <begin position="136"/>
        <end position="162"/>
    </location>
</feature>
<sequence>MRFTTLSRISARPSPHPPHLHLRPRHLQLQTKLFPRHSSSSHKLPNIPIFQAIKDHDPNSLAVIHSLSRRTFTYGNLIGDVLRAREDLRRKAGPNLAGERIGFLAENSYAYVGMFILAVPYWSARTARTALHCHALLYALTLLTLAVTMLSIFASNAIALPLSPAFPTSELQYIMDNSSAKVLLATEKYAEKADQVVVLGLAREPVFDIRSKLTTGADPTESAKLELEPESESDKLDPTISGMMLYTSGTTNRPKGVLIPESALAAQARSLLQAWEYTPQDRLLHLLPLHHIHGVVNAIITPVFAGSSIELMYPFNTDAVWKRLAEPFLQPSSSGGSNTPTASKITFLTAVPTVYNRLMTSYPTQPATIQKAGQEAISPQTSASTSPAPQPSPHQRKGNVLLERFGMTEVGMALSCGLSKNDRVDGSVGWALPGVEARLVDTETNEVIPDGVEVDDCGRPVEGEIQLRGETVFHSYWGNESATRESFVEDGPGSGQGKPWFKTGDVASRRLVDGAGKGESGEWAKGPMYFISGRKSVDIIKCGGEKISALEVERELLSLPQITEAAVVGLAHEQWGQKIAAVVVLHPDAASSGRNGKSWGPMDMRRALKDRLAGYKIPQEMKVLESIPRNAMGKVNKKALIKEVFG</sequence>
<dbReference type="PANTHER" id="PTHR43201">
    <property type="entry name" value="ACYL-COA SYNTHETASE"/>
    <property type="match status" value="1"/>
</dbReference>
<dbReference type="Pfam" id="PF00501">
    <property type="entry name" value="AMP-binding"/>
    <property type="match status" value="1"/>
</dbReference>
<dbReference type="PANTHER" id="PTHR43201:SF28">
    <property type="entry name" value="ENZYME, PUTATIVE (AFU_ORTHOLOGUE AFUA_7G01530)-RELATED"/>
    <property type="match status" value="1"/>
</dbReference>
<dbReference type="InterPro" id="IPR000873">
    <property type="entry name" value="AMP-dep_synth/lig_dom"/>
</dbReference>
<feature type="region of interest" description="Disordered" evidence="1">
    <location>
        <begin position="1"/>
        <end position="22"/>
    </location>
</feature>
<dbReference type="SUPFAM" id="SSF56801">
    <property type="entry name" value="Acetyl-CoA synthetase-like"/>
    <property type="match status" value="1"/>
</dbReference>
<dbReference type="InterPro" id="IPR042099">
    <property type="entry name" value="ANL_N_sf"/>
</dbReference>
<evidence type="ECO:0000259" key="3">
    <source>
        <dbReference type="Pfam" id="PF00501"/>
    </source>
</evidence>
<name>A0A9X0B8Y2_9EURO</name>
<feature type="region of interest" description="Disordered" evidence="1">
    <location>
        <begin position="218"/>
        <end position="239"/>
    </location>
</feature>
<evidence type="ECO:0000313" key="5">
    <source>
        <dbReference type="EMBL" id="KAJ5392554.1"/>
    </source>
</evidence>
<protein>
    <recommendedName>
        <fullName evidence="7">AMP-dependent synthetase/ligase domain-containing protein</fullName>
    </recommendedName>
</protein>
<dbReference type="Gene3D" id="3.40.50.12780">
    <property type="entry name" value="N-terminal domain of ligase-like"/>
    <property type="match status" value="1"/>
</dbReference>
<feature type="domain" description="AMP-dependent synthetase/ligase" evidence="3">
    <location>
        <begin position="137"/>
        <end position="477"/>
    </location>
</feature>
<evidence type="ECO:0000259" key="4">
    <source>
        <dbReference type="Pfam" id="PF13193"/>
    </source>
</evidence>
<reference evidence="5" key="2">
    <citation type="journal article" date="2023" name="IMA Fungus">
        <title>Comparative genomic study of the Penicillium genus elucidates a diverse pangenome and 15 lateral gene transfer events.</title>
        <authorList>
            <person name="Petersen C."/>
            <person name="Sorensen T."/>
            <person name="Nielsen M.R."/>
            <person name="Sondergaard T.E."/>
            <person name="Sorensen J.L."/>
            <person name="Fitzpatrick D.A."/>
            <person name="Frisvad J.C."/>
            <person name="Nielsen K.L."/>
        </authorList>
    </citation>
    <scope>NUCLEOTIDE SEQUENCE</scope>
    <source>
        <strain evidence="5">IBT 29677</strain>
    </source>
</reference>
<dbReference type="GO" id="GO:0006631">
    <property type="term" value="P:fatty acid metabolic process"/>
    <property type="evidence" value="ECO:0007669"/>
    <property type="project" value="TreeGrafter"/>
</dbReference>
<feature type="compositionally biased region" description="Basic and acidic residues" evidence="1">
    <location>
        <begin position="221"/>
        <end position="237"/>
    </location>
</feature>
<keyword evidence="2" id="KW-0472">Membrane</keyword>
<dbReference type="Pfam" id="PF13193">
    <property type="entry name" value="AMP-binding_C"/>
    <property type="match status" value="1"/>
</dbReference>
<keyword evidence="2" id="KW-0812">Transmembrane</keyword>
<dbReference type="RefSeq" id="XP_056488232.1">
    <property type="nucleotide sequence ID" value="XM_056632681.1"/>
</dbReference>
<feature type="domain" description="AMP-binding enzyme C-terminal" evidence="4">
    <location>
        <begin position="551"/>
        <end position="634"/>
    </location>
</feature>
<dbReference type="OrthoDB" id="2962993at2759"/>
<evidence type="ECO:0000256" key="1">
    <source>
        <dbReference type="SAM" id="MobiDB-lite"/>
    </source>
</evidence>
<keyword evidence="2" id="KW-1133">Transmembrane helix</keyword>
<reference evidence="5" key="1">
    <citation type="submission" date="2022-12" db="EMBL/GenBank/DDBJ databases">
        <authorList>
            <person name="Petersen C."/>
        </authorList>
    </citation>
    <scope>NUCLEOTIDE SEQUENCE</scope>
    <source>
        <strain evidence="5">IBT 29677</strain>
    </source>
</reference>
<evidence type="ECO:0000313" key="6">
    <source>
        <dbReference type="Proteomes" id="UP001147747"/>
    </source>
</evidence>
<dbReference type="InterPro" id="IPR025110">
    <property type="entry name" value="AMP-bd_C"/>
</dbReference>
<dbReference type="GO" id="GO:0031956">
    <property type="term" value="F:medium-chain fatty acid-CoA ligase activity"/>
    <property type="evidence" value="ECO:0007669"/>
    <property type="project" value="TreeGrafter"/>
</dbReference>
<dbReference type="EMBL" id="JAPZBU010000008">
    <property type="protein sequence ID" value="KAJ5392554.1"/>
    <property type="molecule type" value="Genomic_DNA"/>
</dbReference>
<proteinExistence type="predicted"/>
<comment type="caution">
    <text evidence="5">The sequence shown here is derived from an EMBL/GenBank/DDBJ whole genome shotgun (WGS) entry which is preliminary data.</text>
</comment>
<dbReference type="Proteomes" id="UP001147747">
    <property type="component" value="Unassembled WGS sequence"/>
</dbReference>
<feature type="region of interest" description="Disordered" evidence="1">
    <location>
        <begin position="369"/>
        <end position="396"/>
    </location>
</feature>
<feature type="compositionally biased region" description="Low complexity" evidence="1">
    <location>
        <begin position="378"/>
        <end position="387"/>
    </location>
</feature>
<keyword evidence="6" id="KW-1185">Reference proteome</keyword>
<dbReference type="InterPro" id="IPR045851">
    <property type="entry name" value="AMP-bd_C_sf"/>
</dbReference>